<dbReference type="PANTHER" id="PTHR11903:SF13">
    <property type="entry name" value="LINOLEATE 10R-LIPOXYGENASE"/>
    <property type="match status" value="1"/>
</dbReference>
<evidence type="ECO:0000256" key="8">
    <source>
        <dbReference type="PIRSR" id="PIRSR619791-2"/>
    </source>
</evidence>
<dbReference type="InterPro" id="IPR034812">
    <property type="entry name" value="Ppo-like_N"/>
</dbReference>
<keyword evidence="3 8" id="KW-0479">Metal-binding</keyword>
<organism evidence="9 10">
    <name type="scientific">Cladonia borealis</name>
    <dbReference type="NCBI Taxonomy" id="184061"/>
    <lineage>
        <taxon>Eukaryota</taxon>
        <taxon>Fungi</taxon>
        <taxon>Dikarya</taxon>
        <taxon>Ascomycota</taxon>
        <taxon>Pezizomycotina</taxon>
        <taxon>Lecanoromycetes</taxon>
        <taxon>OSLEUM clade</taxon>
        <taxon>Lecanoromycetidae</taxon>
        <taxon>Lecanorales</taxon>
        <taxon>Lecanorineae</taxon>
        <taxon>Cladoniaceae</taxon>
        <taxon>Cladonia</taxon>
    </lineage>
</organism>
<reference evidence="9" key="1">
    <citation type="submission" date="2023-03" db="EMBL/GenBank/DDBJ databases">
        <title>Complete genome of Cladonia borealis.</title>
        <authorList>
            <person name="Park H."/>
        </authorList>
    </citation>
    <scope>NUCLEOTIDE SEQUENCE</scope>
    <source>
        <strain evidence="9">ANT050790</strain>
    </source>
</reference>
<dbReference type="EMBL" id="JAFEKC020000020">
    <property type="protein sequence ID" value="KAK0508750.1"/>
    <property type="molecule type" value="Genomic_DNA"/>
</dbReference>
<evidence type="ECO:0000256" key="7">
    <source>
        <dbReference type="ARBA" id="ARBA00023235"/>
    </source>
</evidence>
<gene>
    <name evidence="9" type="ORF">JMJ35_009026</name>
</gene>
<dbReference type="Pfam" id="PF03098">
    <property type="entry name" value="An_peroxidase"/>
    <property type="match status" value="1"/>
</dbReference>
<evidence type="ECO:0000256" key="1">
    <source>
        <dbReference type="ARBA" id="ARBA00011881"/>
    </source>
</evidence>
<dbReference type="GO" id="GO:0052878">
    <property type="term" value="F:linoleate 8R-lipoxygenase activity"/>
    <property type="evidence" value="ECO:0007669"/>
    <property type="project" value="UniProtKB-EC"/>
</dbReference>
<keyword evidence="5" id="KW-0560">Oxidoreductase</keyword>
<dbReference type="GO" id="GO:0006979">
    <property type="term" value="P:response to oxidative stress"/>
    <property type="evidence" value="ECO:0007669"/>
    <property type="project" value="InterPro"/>
</dbReference>
<feature type="binding site" description="axial binding residue" evidence="8">
    <location>
        <position position="338"/>
    </location>
    <ligand>
        <name>heme b</name>
        <dbReference type="ChEBI" id="CHEBI:60344"/>
    </ligand>
    <ligandPart>
        <name>Fe</name>
        <dbReference type="ChEBI" id="CHEBI:18248"/>
    </ligandPart>
</feature>
<dbReference type="Gene3D" id="1.10.630.10">
    <property type="entry name" value="Cytochrome P450"/>
    <property type="match status" value="1"/>
</dbReference>
<evidence type="ECO:0000256" key="3">
    <source>
        <dbReference type="ARBA" id="ARBA00022723"/>
    </source>
</evidence>
<keyword evidence="8" id="KW-0349">Heme</keyword>
<keyword evidence="7" id="KW-0413">Isomerase</keyword>
<dbReference type="EC" id="1.13.11.60" evidence="2"/>
<comment type="subunit">
    <text evidence="1">Homotetramer.</text>
</comment>
<accession>A0AA39QT95</accession>
<evidence type="ECO:0000313" key="10">
    <source>
        <dbReference type="Proteomes" id="UP001166286"/>
    </source>
</evidence>
<dbReference type="GO" id="GO:0006631">
    <property type="term" value="P:fatty acid metabolic process"/>
    <property type="evidence" value="ECO:0007669"/>
    <property type="project" value="UniProtKB-ARBA"/>
</dbReference>
<dbReference type="GO" id="GO:0016853">
    <property type="term" value="F:isomerase activity"/>
    <property type="evidence" value="ECO:0007669"/>
    <property type="project" value="UniProtKB-KW"/>
</dbReference>
<dbReference type="Proteomes" id="UP001166286">
    <property type="component" value="Unassembled WGS sequence"/>
</dbReference>
<dbReference type="GO" id="GO:0004497">
    <property type="term" value="F:monooxygenase activity"/>
    <property type="evidence" value="ECO:0007669"/>
    <property type="project" value="InterPro"/>
</dbReference>
<dbReference type="PANTHER" id="PTHR11903">
    <property type="entry name" value="PROSTAGLANDIN G/H SYNTHASE"/>
    <property type="match status" value="1"/>
</dbReference>
<evidence type="ECO:0000256" key="5">
    <source>
        <dbReference type="ARBA" id="ARBA00023002"/>
    </source>
</evidence>
<dbReference type="PROSITE" id="PS00086">
    <property type="entry name" value="CYTOCHROME_P450"/>
    <property type="match status" value="1"/>
</dbReference>
<dbReference type="GO" id="GO:0004601">
    <property type="term" value="F:peroxidase activity"/>
    <property type="evidence" value="ECO:0007669"/>
    <property type="project" value="InterPro"/>
</dbReference>
<dbReference type="AlphaFoldDB" id="A0AA39QT95"/>
<dbReference type="InterPro" id="IPR050783">
    <property type="entry name" value="Oxylipin_biosynth_metab"/>
</dbReference>
<dbReference type="GO" id="GO:0005506">
    <property type="term" value="F:iron ion binding"/>
    <property type="evidence" value="ECO:0007669"/>
    <property type="project" value="InterPro"/>
</dbReference>
<comment type="caution">
    <text evidence="9">The sequence shown here is derived from an EMBL/GenBank/DDBJ whole genome shotgun (WGS) entry which is preliminary data.</text>
</comment>
<name>A0AA39QT95_9LECA</name>
<proteinExistence type="predicted"/>
<evidence type="ECO:0000256" key="4">
    <source>
        <dbReference type="ARBA" id="ARBA00022964"/>
    </source>
</evidence>
<keyword evidence="4" id="KW-0223">Dioxygenase</keyword>
<evidence type="ECO:0000256" key="2">
    <source>
        <dbReference type="ARBA" id="ARBA00013239"/>
    </source>
</evidence>
<dbReference type="CDD" id="cd20612">
    <property type="entry name" value="CYP_LDS-like_C"/>
    <property type="match status" value="1"/>
</dbReference>
<protein>
    <recommendedName>
        <fullName evidence="2">linoleate 8R-lipoxygenase</fullName>
        <ecNumber evidence="2">1.13.11.60</ecNumber>
    </recommendedName>
</protein>
<dbReference type="PROSITE" id="PS50292">
    <property type="entry name" value="PEROXIDASE_3"/>
    <property type="match status" value="1"/>
</dbReference>
<dbReference type="InterPro" id="IPR017972">
    <property type="entry name" value="Cyt_P450_CS"/>
</dbReference>
<sequence length="1021" mass="114539">MFKLFGALASNGPDKGDESNYGDDSFTEAKVKQSGLLDNIKALGPNLGKDALTLLEKIANKGKPYDDRTFLMERMIALIASLPPNSRVRDKLSQTLVGTLWDSLQHPPLSYYGDRYQYRTADGSYNHILFPNFGKVGMPYAKSVRSVKALHGAKLDPSLLFDWINSMLFYHATIIIHDIFRTNRKDANISDTSSYLDLSPLYGRNQEAQNTARTFKDGLLKPDTFAEERLLGQPPGNLAAINDDNRFDIPRQGDPDYDAKVKKRDNDIFQTARLIVGGLYINISLHDYIRGITNVHHSNSTWTLDPRIEVAGTANTPAVDRGVGNMVSVEFNLLYRFHSAISQRDDKWTGEFFKGIFGDKDPQEIDLMEFYRGVLKYEASIPKEPSERVFGGLTRNPHTGAFNDVDLVKILKESIEDPAGAFGARNIPKHLRTVEILGIIQARKWEVASLNEFRKFFGLKAHDSFKSINPDPEISDLLRKLYDSPDMVELYPGLFVEDAKPRMDPGSGFAAPYTVGRAVLSDAVTLVRGDRFNTLDYTVSTLTPWGMAEIKQNYKTLGGSMLYRLIHRAFPKWFKFNSVYVMQPMYLPSMNKKIFEEFGTMDQYCLDPPAPPPKMVVLNSHAAISALLNDQANFKVKYGMQLPDLVFPEYMLQGDGPKNRDNHKFVAQRMMNVPTGLDLYARSFYEATHKILAREAYKLGNTFQVDITKDVARVVTVQLHAEFLNLSLSLNSKEEDTLSEEEMYSCMITYLNYAIVDSDPTESWNLRREAHEAFAKLKRTTESAVRKHGRIGGLVGNFFAPPPAPKGSLKEVGQKLTQDLLAAGYSVETTATTLLTTAAGGIANVPSTFVCILDWFLKPEHSHHWAAVRKLAAKDTTASFETLKKYVLEAGRLSGFLAVVRICFPERGEAAQVKTDHGSMETLRKGKVVLCNITAAFRDPSVYPDPDQVKLDRPMELYQMWSIGPHRCAGRAIAITAVASMGKIKFVPGPLPGSRKYLSDDWSQYQPFAGCWKVNFDDYSS</sequence>
<dbReference type="SUPFAM" id="SSF48113">
    <property type="entry name" value="Heme-dependent peroxidases"/>
    <property type="match status" value="1"/>
</dbReference>
<dbReference type="InterPro" id="IPR010255">
    <property type="entry name" value="Haem_peroxidase_sf"/>
</dbReference>
<dbReference type="Gene3D" id="1.10.640.10">
    <property type="entry name" value="Haem peroxidase domain superfamily, animal type"/>
    <property type="match status" value="2"/>
</dbReference>
<dbReference type="InterPro" id="IPR037120">
    <property type="entry name" value="Haem_peroxidase_sf_animal"/>
</dbReference>
<dbReference type="GO" id="GO:0020037">
    <property type="term" value="F:heme binding"/>
    <property type="evidence" value="ECO:0007669"/>
    <property type="project" value="InterPro"/>
</dbReference>
<evidence type="ECO:0000256" key="6">
    <source>
        <dbReference type="ARBA" id="ARBA00023004"/>
    </source>
</evidence>
<keyword evidence="10" id="KW-1185">Reference proteome</keyword>
<dbReference type="SUPFAM" id="SSF48264">
    <property type="entry name" value="Cytochrome P450"/>
    <property type="match status" value="1"/>
</dbReference>
<dbReference type="InterPro" id="IPR036396">
    <property type="entry name" value="Cyt_P450_sf"/>
</dbReference>
<keyword evidence="6 8" id="KW-0408">Iron</keyword>
<dbReference type="InterPro" id="IPR019791">
    <property type="entry name" value="Haem_peroxidase_animal"/>
</dbReference>
<dbReference type="GO" id="GO:0016705">
    <property type="term" value="F:oxidoreductase activity, acting on paired donors, with incorporation or reduction of molecular oxygen"/>
    <property type="evidence" value="ECO:0007669"/>
    <property type="project" value="InterPro"/>
</dbReference>
<dbReference type="CDD" id="cd09817">
    <property type="entry name" value="linoleate_diol_synthase_like"/>
    <property type="match status" value="1"/>
</dbReference>
<evidence type="ECO:0000313" key="9">
    <source>
        <dbReference type="EMBL" id="KAK0508750.1"/>
    </source>
</evidence>